<reference evidence="3" key="1">
    <citation type="journal article" date="2019" name="Int. J. Syst. Evol. Microbiol.">
        <title>The Global Catalogue of Microorganisms (GCM) 10K type strain sequencing project: providing services to taxonomists for standard genome sequencing and annotation.</title>
        <authorList>
            <consortium name="The Broad Institute Genomics Platform"/>
            <consortium name="The Broad Institute Genome Sequencing Center for Infectious Disease"/>
            <person name="Wu L."/>
            <person name="Ma J."/>
        </authorList>
    </citation>
    <scope>NUCLEOTIDE SEQUENCE [LARGE SCALE GENOMIC DNA]</scope>
    <source>
        <strain evidence="3">JCM 17316</strain>
    </source>
</reference>
<comment type="similarity">
    <text evidence="1">Belongs to the ROK (NagC/XylR) family.</text>
</comment>
<evidence type="ECO:0000313" key="3">
    <source>
        <dbReference type="Proteomes" id="UP001500266"/>
    </source>
</evidence>
<evidence type="ECO:0000313" key="2">
    <source>
        <dbReference type="EMBL" id="GAA4156861.1"/>
    </source>
</evidence>
<dbReference type="Pfam" id="PF00480">
    <property type="entry name" value="ROK"/>
    <property type="match status" value="1"/>
</dbReference>
<dbReference type="PANTHER" id="PTHR18964:SF173">
    <property type="entry name" value="GLUCOKINASE"/>
    <property type="match status" value="1"/>
</dbReference>
<dbReference type="RefSeq" id="WP_345024931.1">
    <property type="nucleotide sequence ID" value="NZ_BAABDO010000148.1"/>
</dbReference>
<dbReference type="SUPFAM" id="SSF46785">
    <property type="entry name" value="Winged helix' DNA-binding domain"/>
    <property type="match status" value="1"/>
</dbReference>
<comment type="caution">
    <text evidence="2">The sequence shown here is derived from an EMBL/GenBank/DDBJ whole genome shotgun (WGS) entry which is preliminary data.</text>
</comment>
<accession>A0ABP7ZG90</accession>
<dbReference type="InterPro" id="IPR036388">
    <property type="entry name" value="WH-like_DNA-bd_sf"/>
</dbReference>
<dbReference type="InterPro" id="IPR043129">
    <property type="entry name" value="ATPase_NBD"/>
</dbReference>
<dbReference type="PANTHER" id="PTHR18964">
    <property type="entry name" value="ROK (REPRESSOR, ORF, KINASE) FAMILY"/>
    <property type="match status" value="1"/>
</dbReference>
<dbReference type="SUPFAM" id="SSF53067">
    <property type="entry name" value="Actin-like ATPase domain"/>
    <property type="match status" value="1"/>
</dbReference>
<dbReference type="Gene3D" id="3.30.420.40">
    <property type="match status" value="2"/>
</dbReference>
<dbReference type="PROSITE" id="PS01125">
    <property type="entry name" value="ROK"/>
    <property type="match status" value="1"/>
</dbReference>
<gene>
    <name evidence="2" type="ORF">GCM10022416_58210</name>
</gene>
<evidence type="ECO:0000256" key="1">
    <source>
        <dbReference type="ARBA" id="ARBA00006479"/>
    </source>
</evidence>
<keyword evidence="3" id="KW-1185">Reference proteome</keyword>
<protein>
    <submittedName>
        <fullName evidence="2">ROK family protein</fullName>
    </submittedName>
</protein>
<dbReference type="EMBL" id="BAABDO010000148">
    <property type="protein sequence ID" value="GAA4156861.1"/>
    <property type="molecule type" value="Genomic_DNA"/>
</dbReference>
<dbReference type="InterPro" id="IPR049874">
    <property type="entry name" value="ROK_cs"/>
</dbReference>
<organism evidence="2 3">
    <name type="scientific">Actinomadura keratinilytica</name>
    <dbReference type="NCBI Taxonomy" id="547461"/>
    <lineage>
        <taxon>Bacteria</taxon>
        <taxon>Bacillati</taxon>
        <taxon>Actinomycetota</taxon>
        <taxon>Actinomycetes</taxon>
        <taxon>Streptosporangiales</taxon>
        <taxon>Thermomonosporaceae</taxon>
        <taxon>Actinomadura</taxon>
    </lineage>
</organism>
<sequence length="399" mass="41695">MVKKRAAVPRAGAGTLLTLIRTGRASTRADLVRLSGFARSTVAQRLDALLEAGLIVPAGDAGSTGGRPPETFAFNRHAGVLLGADIGGSHTRVAVTDLAADVLAETEADLDVADGPDAVLSWVTEAFARLLARVGRETADVRGVGVGVPGPVDGTGRLVSPPIMPDWDGVSVPERVSRALFKGAAEEMGEDVPVVVDRDVNIMALGEQKAGGHDHADMVVVKIGIGIGAGLIVGGEIYRGAQGAAGDLGHLRRGTDEPCRCGNRGCLEATAGGWAIRRRLVERGYDVRTSQDIARLARRGDHETVRLVRQAGRLIGEALADVVGLFNPSHIIIGGNLAEAREPLLAGIREVVYERAQVLASRDLQIVPTTLGHRAGTIGAALLVHERLYDADRISAALG</sequence>
<dbReference type="Proteomes" id="UP001500266">
    <property type="component" value="Unassembled WGS sequence"/>
</dbReference>
<name>A0ABP7ZG90_9ACTN</name>
<proteinExistence type="inferred from homology"/>
<dbReference type="InterPro" id="IPR036390">
    <property type="entry name" value="WH_DNA-bd_sf"/>
</dbReference>
<dbReference type="InterPro" id="IPR000600">
    <property type="entry name" value="ROK"/>
</dbReference>
<dbReference type="Gene3D" id="1.10.10.10">
    <property type="entry name" value="Winged helix-like DNA-binding domain superfamily/Winged helix DNA-binding domain"/>
    <property type="match status" value="1"/>
</dbReference>